<protein>
    <submittedName>
        <fullName evidence="1">Uncharacterized protein</fullName>
    </submittedName>
</protein>
<evidence type="ECO:0000313" key="1">
    <source>
        <dbReference type="EMBL" id="OTP74034.1"/>
    </source>
</evidence>
<dbReference type="AlphaFoldDB" id="A0A242MS65"/>
<evidence type="ECO:0000313" key="3">
    <source>
        <dbReference type="Proteomes" id="UP000194546"/>
    </source>
</evidence>
<evidence type="ECO:0000313" key="2">
    <source>
        <dbReference type="EMBL" id="OTP74876.1"/>
    </source>
</evidence>
<proteinExistence type="predicted"/>
<comment type="caution">
    <text evidence="1">The sequence shown here is derived from an EMBL/GenBank/DDBJ whole genome shotgun (WGS) entry which is preliminary data.</text>
</comment>
<dbReference type="Proteomes" id="UP000195221">
    <property type="component" value="Unassembled WGS sequence"/>
</dbReference>
<organism evidence="1 4">
    <name type="scientific">Caballeronia sordidicola</name>
    <name type="common">Burkholderia sordidicola</name>
    <dbReference type="NCBI Taxonomy" id="196367"/>
    <lineage>
        <taxon>Bacteria</taxon>
        <taxon>Pseudomonadati</taxon>
        <taxon>Pseudomonadota</taxon>
        <taxon>Betaproteobacteria</taxon>
        <taxon>Burkholderiales</taxon>
        <taxon>Burkholderiaceae</taxon>
        <taxon>Caballeronia</taxon>
    </lineage>
</organism>
<dbReference type="EMBL" id="NBTY01000079">
    <property type="protein sequence ID" value="OTP74876.1"/>
    <property type="molecule type" value="Genomic_DNA"/>
</dbReference>
<evidence type="ECO:0000313" key="4">
    <source>
        <dbReference type="Proteomes" id="UP000195221"/>
    </source>
</evidence>
<sequence>MTVGRTANARGRLRALFPVVAGFRQRFSRMTKPSQATAFGCGYRLHQAECVT</sequence>
<reference evidence="1 4" key="2">
    <citation type="submission" date="2017-03" db="EMBL/GenBank/DDBJ databases">
        <title>Genome analysis of strain PAMC 26577.</title>
        <authorList>
            <person name="Oh H.-M."/>
            <person name="Yang J.-A."/>
        </authorList>
    </citation>
    <scope>NUCLEOTIDE SEQUENCE [LARGE SCALE GENOMIC DNA]</scope>
    <source>
        <strain evidence="1 4">PAMC 26577</strain>
    </source>
</reference>
<accession>A0A242MS65</accession>
<dbReference type="EMBL" id="NBTZ01000070">
    <property type="protein sequence ID" value="OTP74034.1"/>
    <property type="molecule type" value="Genomic_DNA"/>
</dbReference>
<dbReference type="Proteomes" id="UP000194546">
    <property type="component" value="Unassembled WGS sequence"/>
</dbReference>
<name>A0A242MS65_CABSO</name>
<reference evidence="2 3" key="1">
    <citation type="submission" date="2017-03" db="EMBL/GenBank/DDBJ databases">
        <title>Genome analysis of strain PAMC 26510.</title>
        <authorList>
            <person name="Oh H.-M."/>
            <person name="Yang J.-A."/>
        </authorList>
    </citation>
    <scope>NUCLEOTIDE SEQUENCE [LARGE SCALE GENOMIC DNA]</scope>
    <source>
        <strain evidence="2 3">PAMC 26510</strain>
    </source>
</reference>
<gene>
    <name evidence="2" type="ORF">PAMC26510_15950</name>
    <name evidence="1" type="ORF">PAMC26577_16790</name>
</gene>